<keyword evidence="1" id="KW-1133">Transmembrane helix</keyword>
<proteinExistence type="predicted"/>
<name>A0AAV8XN75_9CUCU</name>
<feature type="transmembrane region" description="Helical" evidence="1">
    <location>
        <begin position="53"/>
        <end position="74"/>
    </location>
</feature>
<dbReference type="AlphaFoldDB" id="A0AAV8XN75"/>
<organism evidence="2 3">
    <name type="scientific">Aromia moschata</name>
    <dbReference type="NCBI Taxonomy" id="1265417"/>
    <lineage>
        <taxon>Eukaryota</taxon>
        <taxon>Metazoa</taxon>
        <taxon>Ecdysozoa</taxon>
        <taxon>Arthropoda</taxon>
        <taxon>Hexapoda</taxon>
        <taxon>Insecta</taxon>
        <taxon>Pterygota</taxon>
        <taxon>Neoptera</taxon>
        <taxon>Endopterygota</taxon>
        <taxon>Coleoptera</taxon>
        <taxon>Polyphaga</taxon>
        <taxon>Cucujiformia</taxon>
        <taxon>Chrysomeloidea</taxon>
        <taxon>Cerambycidae</taxon>
        <taxon>Cerambycinae</taxon>
        <taxon>Callichromatini</taxon>
        <taxon>Aromia</taxon>
    </lineage>
</organism>
<dbReference type="Proteomes" id="UP001162162">
    <property type="component" value="Unassembled WGS sequence"/>
</dbReference>
<protein>
    <submittedName>
        <fullName evidence="2">Uncharacterized protein</fullName>
    </submittedName>
</protein>
<keyword evidence="1" id="KW-0472">Membrane</keyword>
<accession>A0AAV8XN75</accession>
<keyword evidence="1" id="KW-0812">Transmembrane</keyword>
<evidence type="ECO:0000313" key="3">
    <source>
        <dbReference type="Proteomes" id="UP001162162"/>
    </source>
</evidence>
<sequence length="137" mass="15621">MGWREGTATKYTELIEKVLMCAGMELLPDSVLSHIAILNGAGSTLKFQIGTPIFYFTFGFYATKYFFGSLITNLKSRINFDLMTAVGGETSIHDLAIRYQCDVARCTLSRRSSLYRAMQQQAFYFISRKYVHDVQQK</sequence>
<keyword evidence="3" id="KW-1185">Reference proteome</keyword>
<evidence type="ECO:0000256" key="1">
    <source>
        <dbReference type="SAM" id="Phobius"/>
    </source>
</evidence>
<gene>
    <name evidence="2" type="ORF">NQ318_009817</name>
</gene>
<evidence type="ECO:0000313" key="2">
    <source>
        <dbReference type="EMBL" id="KAJ8940387.1"/>
    </source>
</evidence>
<comment type="caution">
    <text evidence="2">The sequence shown here is derived from an EMBL/GenBank/DDBJ whole genome shotgun (WGS) entry which is preliminary data.</text>
</comment>
<reference evidence="2" key="1">
    <citation type="journal article" date="2023" name="Insect Mol. Biol.">
        <title>Genome sequencing provides insights into the evolution of gene families encoding plant cell wall-degrading enzymes in longhorned beetles.</title>
        <authorList>
            <person name="Shin N.R."/>
            <person name="Okamura Y."/>
            <person name="Kirsch R."/>
            <person name="Pauchet Y."/>
        </authorList>
    </citation>
    <scope>NUCLEOTIDE SEQUENCE</scope>
    <source>
        <strain evidence="2">AMC_N1</strain>
    </source>
</reference>
<dbReference type="EMBL" id="JAPWTK010000434">
    <property type="protein sequence ID" value="KAJ8940387.1"/>
    <property type="molecule type" value="Genomic_DNA"/>
</dbReference>